<dbReference type="AlphaFoldDB" id="A0A6J7EPZ2"/>
<dbReference type="PROSITE" id="PS51257">
    <property type="entry name" value="PROKAR_LIPOPROTEIN"/>
    <property type="match status" value="1"/>
</dbReference>
<evidence type="ECO:0000259" key="2">
    <source>
        <dbReference type="Pfam" id="PF24837"/>
    </source>
</evidence>
<proteinExistence type="predicted"/>
<feature type="domain" description="AMIN-like" evidence="2">
    <location>
        <begin position="113"/>
        <end position="241"/>
    </location>
</feature>
<feature type="compositionally biased region" description="Low complexity" evidence="1">
    <location>
        <begin position="16"/>
        <end position="89"/>
    </location>
</feature>
<gene>
    <name evidence="3" type="ORF">UFOPK3376_01773</name>
</gene>
<reference evidence="3" key="1">
    <citation type="submission" date="2020-05" db="EMBL/GenBank/DDBJ databases">
        <authorList>
            <person name="Chiriac C."/>
            <person name="Salcher M."/>
            <person name="Ghai R."/>
            <person name="Kavagutti S V."/>
        </authorList>
    </citation>
    <scope>NUCLEOTIDE SEQUENCE</scope>
</reference>
<name>A0A6J7EPZ2_9ZZZZ</name>
<evidence type="ECO:0000256" key="1">
    <source>
        <dbReference type="SAM" id="MobiDB-lite"/>
    </source>
</evidence>
<dbReference type="EMBL" id="CAFBLP010000043">
    <property type="protein sequence ID" value="CAB4883265.1"/>
    <property type="molecule type" value="Genomic_DNA"/>
</dbReference>
<accession>A0A6J7EPZ2</accession>
<feature type="region of interest" description="Disordered" evidence="1">
    <location>
        <begin position="16"/>
        <end position="93"/>
    </location>
</feature>
<dbReference type="Pfam" id="PF24837">
    <property type="entry name" value="AMIN-like"/>
    <property type="match status" value="1"/>
</dbReference>
<evidence type="ECO:0000313" key="3">
    <source>
        <dbReference type="EMBL" id="CAB4883265.1"/>
    </source>
</evidence>
<protein>
    <submittedName>
        <fullName evidence="3">Unannotated protein</fullName>
    </submittedName>
</protein>
<organism evidence="3">
    <name type="scientific">freshwater metagenome</name>
    <dbReference type="NCBI Taxonomy" id="449393"/>
    <lineage>
        <taxon>unclassified sequences</taxon>
        <taxon>metagenomes</taxon>
        <taxon>ecological metagenomes</taxon>
    </lineage>
</organism>
<sequence>MKRRALLLTIALLTTACSSGNNPPNSSAAATTSTNPTNTTAPVTTTTPPTSTTSPTTTTTTAAPATTTTTAAPATTTPATTTPATTASTCQPRGNTLAAKKNFPEQLSALIGKDIRVGTHDCFERVVIELQPGVAPIPSPFPGYWVRYATGPITLSPSDLPVTITGNAVLLISMGSWMQTMEGAGYQGPQQIFPTNVSHIRELRMIENYEGMMQWAVGLDAPRNFVVATLSNPPRLVIDIQTSP</sequence>
<dbReference type="InterPro" id="IPR056303">
    <property type="entry name" value="AMIN-like"/>
</dbReference>